<protein>
    <recommendedName>
        <fullName evidence="4">DUF2029 domain-containing protein</fullName>
    </recommendedName>
</protein>
<evidence type="ECO:0008006" key="4">
    <source>
        <dbReference type="Google" id="ProtNLM"/>
    </source>
</evidence>
<keyword evidence="3" id="KW-1185">Reference proteome</keyword>
<evidence type="ECO:0000313" key="2">
    <source>
        <dbReference type="EMBL" id="MCX2940339.1"/>
    </source>
</evidence>
<feature type="transmembrane region" description="Helical" evidence="1">
    <location>
        <begin position="277"/>
        <end position="301"/>
    </location>
</feature>
<keyword evidence="1" id="KW-1133">Transmembrane helix</keyword>
<feature type="transmembrane region" description="Helical" evidence="1">
    <location>
        <begin position="7"/>
        <end position="30"/>
    </location>
</feature>
<accession>A0ABT3SLE1</accession>
<dbReference type="EMBL" id="JAPJDO010000037">
    <property type="protein sequence ID" value="MCX2940339.1"/>
    <property type="molecule type" value="Genomic_DNA"/>
</dbReference>
<keyword evidence="1" id="KW-0812">Transmembrane</keyword>
<feature type="transmembrane region" description="Helical" evidence="1">
    <location>
        <begin position="172"/>
        <end position="190"/>
    </location>
</feature>
<comment type="caution">
    <text evidence="2">The sequence shown here is derived from an EMBL/GenBank/DDBJ whole genome shotgun (WGS) entry which is preliminary data.</text>
</comment>
<evidence type="ECO:0000313" key="3">
    <source>
        <dbReference type="Proteomes" id="UP001300745"/>
    </source>
</evidence>
<sequence length="417" mass="45687">MTTRRRFVYAIVGMSLLLYTIIWVAFASVFEPNLQFFSYYAINYDQGFIRRGLAGEVLDLFPRDLYFTGLALLRWLVPALFVASIAAAAWTAAARFGRSERRLMLALIFPMLPFGIARAVLVPTPDLLGEAALAVFAIVLVSTKRDGSVVIASVIYGITTAVLTLIHEAIPFLQALGAVLAIAILAPGSTKMRRTSLLVAVTPSLVAALAIALLGRRDASPQCARLPHRAIDFPIALSPDQVLRGEHAYTDYHEWTCRFISVTTRNSPLGGLSQTGWTPWVGAMLVGFAIFAVTVLFIRGISSVSLADFRQVLNGWFVWITLAVILLLPVFATTSDWPRWWVAISFDVAVVYVLYASRRSESSCPATRRTRFFFAAAMVFLALVPIAVGVNAGKSVKPLLARCDQLANDPKWVGICP</sequence>
<feature type="transmembrane region" description="Helical" evidence="1">
    <location>
        <begin position="65"/>
        <end position="91"/>
    </location>
</feature>
<feature type="transmembrane region" description="Helical" evidence="1">
    <location>
        <begin position="103"/>
        <end position="121"/>
    </location>
</feature>
<reference evidence="2 3" key="1">
    <citation type="submission" date="2022-11" db="EMBL/GenBank/DDBJ databases">
        <title>Mycobacterium sp. nov.</title>
        <authorList>
            <person name="Papic B."/>
            <person name="Spicic S."/>
            <person name="Duvnjak S."/>
        </authorList>
    </citation>
    <scope>NUCLEOTIDE SEQUENCE [LARGE SCALE GENOMIC DNA]</scope>
    <source>
        <strain evidence="2 3">CVI_P4</strain>
    </source>
</reference>
<dbReference type="Proteomes" id="UP001300745">
    <property type="component" value="Unassembled WGS sequence"/>
</dbReference>
<organism evidence="2 3">
    <name type="scientific">Mycobacterium pinniadriaticum</name>
    <dbReference type="NCBI Taxonomy" id="2994102"/>
    <lineage>
        <taxon>Bacteria</taxon>
        <taxon>Bacillati</taxon>
        <taxon>Actinomycetota</taxon>
        <taxon>Actinomycetes</taxon>
        <taxon>Mycobacteriales</taxon>
        <taxon>Mycobacteriaceae</taxon>
        <taxon>Mycobacterium</taxon>
    </lineage>
</organism>
<gene>
    <name evidence="2" type="ORF">ORI27_26950</name>
</gene>
<feature type="transmembrane region" description="Helical" evidence="1">
    <location>
        <begin position="313"/>
        <end position="332"/>
    </location>
</feature>
<feature type="transmembrane region" description="Helical" evidence="1">
    <location>
        <begin position="372"/>
        <end position="392"/>
    </location>
</feature>
<dbReference type="RefSeq" id="WP_266000178.1">
    <property type="nucleotide sequence ID" value="NZ_JAPJDN010000037.1"/>
</dbReference>
<feature type="transmembrane region" description="Helical" evidence="1">
    <location>
        <begin position="197"/>
        <end position="215"/>
    </location>
</feature>
<evidence type="ECO:0000256" key="1">
    <source>
        <dbReference type="SAM" id="Phobius"/>
    </source>
</evidence>
<feature type="transmembrane region" description="Helical" evidence="1">
    <location>
        <begin position="127"/>
        <end position="142"/>
    </location>
</feature>
<proteinExistence type="predicted"/>
<feature type="transmembrane region" description="Helical" evidence="1">
    <location>
        <begin position="338"/>
        <end position="356"/>
    </location>
</feature>
<feature type="transmembrane region" description="Helical" evidence="1">
    <location>
        <begin position="149"/>
        <end position="166"/>
    </location>
</feature>
<keyword evidence="1" id="KW-0472">Membrane</keyword>
<name>A0ABT3SLE1_9MYCO</name>